<name>A0A3P7JZX6_STRVU</name>
<dbReference type="PANTHER" id="PTHR10736:SF28">
    <property type="entry name" value="BESTROPHIN HOMOLOG 13"/>
    <property type="match status" value="1"/>
</dbReference>
<dbReference type="InterPro" id="IPR000615">
    <property type="entry name" value="Bestrophin"/>
</dbReference>
<accession>A0A3P7JZX6</accession>
<dbReference type="GO" id="GO:0034707">
    <property type="term" value="C:chloride channel complex"/>
    <property type="evidence" value="ECO:0007669"/>
    <property type="project" value="UniProtKB-KW"/>
</dbReference>
<dbReference type="OrthoDB" id="201595at2759"/>
<evidence type="ECO:0000313" key="7">
    <source>
        <dbReference type="EMBL" id="VDM81837.1"/>
    </source>
</evidence>
<feature type="transmembrane region" description="Helical" evidence="6">
    <location>
        <begin position="28"/>
        <end position="50"/>
    </location>
</feature>
<dbReference type="PANTHER" id="PTHR10736">
    <property type="entry name" value="BESTROPHIN"/>
    <property type="match status" value="1"/>
</dbReference>
<keyword evidence="4 6" id="KW-0472">Membrane</keyword>
<evidence type="ECO:0000256" key="2">
    <source>
        <dbReference type="ARBA" id="ARBA00022692"/>
    </source>
</evidence>
<dbReference type="Pfam" id="PF01062">
    <property type="entry name" value="Bestrophin"/>
    <property type="match status" value="1"/>
</dbReference>
<comment type="subcellular location">
    <subcellularLocation>
        <location evidence="6">Cell membrane</location>
        <topology evidence="6">Multi-pass membrane protein</topology>
    </subcellularLocation>
    <subcellularLocation>
        <location evidence="1">Membrane</location>
    </subcellularLocation>
</comment>
<keyword evidence="6" id="KW-0406">Ion transport</keyword>
<evidence type="ECO:0000256" key="1">
    <source>
        <dbReference type="ARBA" id="ARBA00004370"/>
    </source>
</evidence>
<evidence type="ECO:0000256" key="3">
    <source>
        <dbReference type="ARBA" id="ARBA00022989"/>
    </source>
</evidence>
<keyword evidence="3 6" id="KW-1133">Transmembrane helix</keyword>
<evidence type="ECO:0000256" key="5">
    <source>
        <dbReference type="ARBA" id="ARBA00034769"/>
    </source>
</evidence>
<reference evidence="7 8" key="1">
    <citation type="submission" date="2018-11" db="EMBL/GenBank/DDBJ databases">
        <authorList>
            <consortium name="Pathogen Informatics"/>
        </authorList>
    </citation>
    <scope>NUCLEOTIDE SEQUENCE [LARGE SCALE GENOMIC DNA]</scope>
</reference>
<evidence type="ECO:0000256" key="6">
    <source>
        <dbReference type="RuleBase" id="RU363126"/>
    </source>
</evidence>
<dbReference type="Proteomes" id="UP000270094">
    <property type="component" value="Unassembled WGS sequence"/>
</dbReference>
<dbReference type="EMBL" id="UYYB01114759">
    <property type="protein sequence ID" value="VDM81837.1"/>
    <property type="molecule type" value="Genomic_DNA"/>
</dbReference>
<evidence type="ECO:0000256" key="4">
    <source>
        <dbReference type="ARBA" id="ARBA00023136"/>
    </source>
</evidence>
<protein>
    <recommendedName>
        <fullName evidence="6">Bestrophin homolog</fullName>
    </recommendedName>
</protein>
<gene>
    <name evidence="7" type="ORF">SVUK_LOCUS16835</name>
</gene>
<keyword evidence="6" id="KW-0869">Chloride channel</keyword>
<proteinExistence type="inferred from homology"/>
<comment type="caution">
    <text evidence="6">Lacks conserved residue(s) required for the propagation of feature annotation.</text>
</comment>
<sequence>MTISYSGNFCHLLLRWKGSLWRSVWKELLIYLILFYTIRLFYLIGIDYVVDDDDDRDKYRCEVIKKTAKADLLKTTS</sequence>
<keyword evidence="6" id="KW-0813">Transport</keyword>
<dbReference type="GO" id="GO:0005254">
    <property type="term" value="F:chloride channel activity"/>
    <property type="evidence" value="ECO:0007669"/>
    <property type="project" value="UniProtKB-KW"/>
</dbReference>
<comment type="function">
    <text evidence="6">Forms chloride channels.</text>
</comment>
<keyword evidence="6" id="KW-0868">Chloride</keyword>
<keyword evidence="8" id="KW-1185">Reference proteome</keyword>
<organism evidence="7 8">
    <name type="scientific">Strongylus vulgaris</name>
    <name type="common">Blood worm</name>
    <dbReference type="NCBI Taxonomy" id="40348"/>
    <lineage>
        <taxon>Eukaryota</taxon>
        <taxon>Metazoa</taxon>
        <taxon>Ecdysozoa</taxon>
        <taxon>Nematoda</taxon>
        <taxon>Chromadorea</taxon>
        <taxon>Rhabditida</taxon>
        <taxon>Rhabditina</taxon>
        <taxon>Rhabditomorpha</taxon>
        <taxon>Strongyloidea</taxon>
        <taxon>Strongylidae</taxon>
        <taxon>Strongylus</taxon>
    </lineage>
</organism>
<keyword evidence="6" id="KW-0407">Ion channel</keyword>
<dbReference type="AlphaFoldDB" id="A0A3P7JZX6"/>
<evidence type="ECO:0000313" key="8">
    <source>
        <dbReference type="Proteomes" id="UP000270094"/>
    </source>
</evidence>
<keyword evidence="6" id="KW-1003">Cell membrane</keyword>
<dbReference type="InterPro" id="IPR021134">
    <property type="entry name" value="Bestrophin-like"/>
</dbReference>
<dbReference type="GO" id="GO:0005886">
    <property type="term" value="C:plasma membrane"/>
    <property type="evidence" value="ECO:0007669"/>
    <property type="project" value="UniProtKB-SubCell"/>
</dbReference>
<comment type="similarity">
    <text evidence="5 6">Belongs to the anion channel-forming bestrophin (TC 1.A.46) family. Calcium-sensitive chloride channel subfamily.</text>
</comment>
<keyword evidence="2 6" id="KW-0812">Transmembrane</keyword>